<name>A0A239D946_9ACTN</name>
<sequence>MTEPASWTHDQVHLRVHAAMTAAMRADPHSIDAALVQAGSLDPSSRQFVAHSRRLVLACTAALTCVLASHRPGEDPHGAPVCRGCGTPECRTLRGLSHVFTAYSVRPAPVDRAEAWRRADAHFWRGGRPVPLIIEDFPDGFVARAADGPADEAAPLLVVDRHTGALTRWPSMPIDVLACEYTRYREGL</sequence>
<protein>
    <submittedName>
        <fullName evidence="1">Uncharacterized protein</fullName>
    </submittedName>
</protein>
<dbReference type="Proteomes" id="UP000198420">
    <property type="component" value="Unassembled WGS sequence"/>
</dbReference>
<dbReference type="EMBL" id="FZNP01000014">
    <property type="protein sequence ID" value="SNS28807.1"/>
    <property type="molecule type" value="Genomic_DNA"/>
</dbReference>
<dbReference type="RefSeq" id="WP_143227384.1">
    <property type="nucleotide sequence ID" value="NZ_FZNP01000014.1"/>
</dbReference>
<organism evidence="1 2">
    <name type="scientific">Actinomadura mexicana</name>
    <dbReference type="NCBI Taxonomy" id="134959"/>
    <lineage>
        <taxon>Bacteria</taxon>
        <taxon>Bacillati</taxon>
        <taxon>Actinomycetota</taxon>
        <taxon>Actinomycetes</taxon>
        <taxon>Streptosporangiales</taxon>
        <taxon>Thermomonosporaceae</taxon>
        <taxon>Actinomadura</taxon>
    </lineage>
</organism>
<dbReference type="OrthoDB" id="3351204at2"/>
<reference evidence="2" key="1">
    <citation type="submission" date="2017-06" db="EMBL/GenBank/DDBJ databases">
        <authorList>
            <person name="Varghese N."/>
            <person name="Submissions S."/>
        </authorList>
    </citation>
    <scope>NUCLEOTIDE SEQUENCE [LARGE SCALE GENOMIC DNA]</scope>
    <source>
        <strain evidence="2">DSM 44485</strain>
    </source>
</reference>
<keyword evidence="2" id="KW-1185">Reference proteome</keyword>
<dbReference type="AlphaFoldDB" id="A0A239D946"/>
<evidence type="ECO:0000313" key="2">
    <source>
        <dbReference type="Proteomes" id="UP000198420"/>
    </source>
</evidence>
<proteinExistence type="predicted"/>
<accession>A0A239D946</accession>
<gene>
    <name evidence="1" type="ORF">SAMN06265355_11451</name>
</gene>
<evidence type="ECO:0000313" key="1">
    <source>
        <dbReference type="EMBL" id="SNS28807.1"/>
    </source>
</evidence>